<comment type="caution">
    <text evidence="2">The sequence shown here is derived from an EMBL/GenBank/DDBJ whole genome shotgun (WGS) entry which is preliminary data.</text>
</comment>
<feature type="region of interest" description="Disordered" evidence="1">
    <location>
        <begin position="355"/>
        <end position="405"/>
    </location>
</feature>
<sequence>MWRTHGGAAAPTTTATTTAAAATTTTTTAAAAAAAAAAATAPPDAESFDARLLVESSVRFLGATSSYKGVEVTPALAAPATQPSGRSGVPPTSATAPGVSATTTTPKTATPVTAAAPAASSAPLDHDKVRALMARYAPRTAVAPTPAGAASTPAGAASTPVASTPVASTPVASTPAASTPAASTPAAPTPAAPTPAAPTPAAPTPITALVPVTGDHPSALTTTTAAAATAATRPPEAGGLTTQQTRDLLDRVMAKGLGKIPPRRKEPAVDDDDDEDEDDDGMPPFDEADAIAFLKQMGMDPNQLVDIPPTHAAPTHAAPTHAAPTHAAPTHAAPTRKADEAEAALWRRMFRGMAGASGEDDGIGGLAKDDDEDLLEGDEEEDDEEDDGPDDGEDGEAAGDGAPTDAQVHGALHEFRQILGAMDAELDEHAALRGDFERDGAEDDDGEAEEEEEAEAAGPRATRRSGPVNPELNLVSSWLRSHAAQGAASGPVSTLLGAMGVHMPADADQARRAPPRG</sequence>
<feature type="region of interest" description="Disordered" evidence="1">
    <location>
        <begin position="79"/>
        <end position="121"/>
    </location>
</feature>
<protein>
    <submittedName>
        <fullName evidence="2">Uncharacterized protein</fullName>
    </submittedName>
</protein>
<feature type="region of interest" description="Disordered" evidence="1">
    <location>
        <begin position="1"/>
        <end position="20"/>
    </location>
</feature>
<feature type="compositionally biased region" description="Pro residues" evidence="1">
    <location>
        <begin position="187"/>
        <end position="203"/>
    </location>
</feature>
<dbReference type="EMBL" id="JAPMOS010000009">
    <property type="protein sequence ID" value="KAJ4461186.1"/>
    <property type="molecule type" value="Genomic_DNA"/>
</dbReference>
<dbReference type="Proteomes" id="UP001141327">
    <property type="component" value="Unassembled WGS sequence"/>
</dbReference>
<feature type="region of interest" description="Disordered" evidence="1">
    <location>
        <begin position="430"/>
        <end position="471"/>
    </location>
</feature>
<feature type="compositionally biased region" description="Acidic residues" evidence="1">
    <location>
        <begin position="269"/>
        <end position="286"/>
    </location>
</feature>
<feature type="compositionally biased region" description="Acidic residues" evidence="1">
    <location>
        <begin position="440"/>
        <end position="455"/>
    </location>
</feature>
<dbReference type="PANTHER" id="PTHR13060">
    <property type="entry name" value="SGT1 PROTEIN HSGT1 SUPPRESSOR OF GCR2"/>
    <property type="match status" value="1"/>
</dbReference>
<evidence type="ECO:0000313" key="2">
    <source>
        <dbReference type="EMBL" id="KAJ4461186.1"/>
    </source>
</evidence>
<feature type="compositionally biased region" description="Low complexity" evidence="1">
    <location>
        <begin position="100"/>
        <end position="121"/>
    </location>
</feature>
<evidence type="ECO:0000256" key="1">
    <source>
        <dbReference type="SAM" id="MobiDB-lite"/>
    </source>
</evidence>
<feature type="region of interest" description="Disordered" evidence="1">
    <location>
        <begin position="143"/>
        <end position="218"/>
    </location>
</feature>
<feature type="compositionally biased region" description="Low complexity" evidence="1">
    <location>
        <begin position="8"/>
        <end position="20"/>
    </location>
</feature>
<evidence type="ECO:0000313" key="3">
    <source>
        <dbReference type="Proteomes" id="UP001141327"/>
    </source>
</evidence>
<feature type="compositionally biased region" description="Low complexity" evidence="1">
    <location>
        <begin position="143"/>
        <end position="186"/>
    </location>
</feature>
<feature type="region of interest" description="Disordered" evidence="1">
    <location>
        <begin position="254"/>
        <end position="286"/>
    </location>
</feature>
<feature type="compositionally biased region" description="Polar residues" evidence="1">
    <location>
        <begin position="81"/>
        <end position="95"/>
    </location>
</feature>
<accession>A0ABQ8UPV5</accession>
<keyword evidence="3" id="KW-1185">Reference proteome</keyword>
<feature type="compositionally biased region" description="Acidic residues" evidence="1">
    <location>
        <begin position="369"/>
        <end position="397"/>
    </location>
</feature>
<proteinExistence type="predicted"/>
<feature type="compositionally biased region" description="Low complexity" evidence="1">
    <location>
        <begin position="308"/>
        <end position="335"/>
    </location>
</feature>
<reference evidence="2" key="1">
    <citation type="journal article" date="2022" name="bioRxiv">
        <title>Genomics of Preaxostyla Flagellates Illuminates Evolutionary Transitions and the Path Towards Mitochondrial Loss.</title>
        <authorList>
            <person name="Novak L.V.F."/>
            <person name="Treitli S.C."/>
            <person name="Pyrih J."/>
            <person name="Halakuc P."/>
            <person name="Pipaliya S.V."/>
            <person name="Vacek V."/>
            <person name="Brzon O."/>
            <person name="Soukal P."/>
            <person name="Eme L."/>
            <person name="Dacks J.B."/>
            <person name="Karnkowska A."/>
            <person name="Elias M."/>
            <person name="Hampl V."/>
        </authorList>
    </citation>
    <scope>NUCLEOTIDE SEQUENCE</scope>
    <source>
        <strain evidence="2">RCP-MX</strain>
    </source>
</reference>
<feature type="compositionally biased region" description="Basic and acidic residues" evidence="1">
    <location>
        <begin position="430"/>
        <end position="439"/>
    </location>
</feature>
<organism evidence="2 3">
    <name type="scientific">Paratrimastix pyriformis</name>
    <dbReference type="NCBI Taxonomy" id="342808"/>
    <lineage>
        <taxon>Eukaryota</taxon>
        <taxon>Metamonada</taxon>
        <taxon>Preaxostyla</taxon>
        <taxon>Paratrimastigidae</taxon>
        <taxon>Paratrimastix</taxon>
    </lineage>
</organism>
<dbReference type="InterPro" id="IPR010770">
    <property type="entry name" value="Ecd"/>
</dbReference>
<gene>
    <name evidence="2" type="ORF">PAPYR_2652</name>
</gene>
<name>A0ABQ8UPV5_9EUKA</name>
<feature type="compositionally biased region" description="Low complexity" evidence="1">
    <location>
        <begin position="204"/>
        <end position="213"/>
    </location>
</feature>
<dbReference type="PANTHER" id="PTHR13060:SF0">
    <property type="entry name" value="PROTEIN ECDYSONELESS HOMOLOG"/>
    <property type="match status" value="1"/>
</dbReference>
<feature type="region of interest" description="Disordered" evidence="1">
    <location>
        <begin position="306"/>
        <end position="339"/>
    </location>
</feature>